<proteinExistence type="predicted"/>
<dbReference type="GO" id="GO:0046819">
    <property type="term" value="P:protein secretion by the type V secretion system"/>
    <property type="evidence" value="ECO:0007669"/>
    <property type="project" value="TreeGrafter"/>
</dbReference>
<evidence type="ECO:0000256" key="3">
    <source>
        <dbReference type="ARBA" id="ARBA00023237"/>
    </source>
</evidence>
<accession>A0A4R3UYU4</accession>
<feature type="chain" id="PRO_5020930857" evidence="5">
    <location>
        <begin position="26"/>
        <end position="569"/>
    </location>
</feature>
<dbReference type="Gene3D" id="2.40.160.50">
    <property type="entry name" value="membrane protein fhac: a member of the omp85/tpsb transporter family"/>
    <property type="match status" value="1"/>
</dbReference>
<dbReference type="Proteomes" id="UP000295110">
    <property type="component" value="Unassembled WGS sequence"/>
</dbReference>
<evidence type="ECO:0000256" key="2">
    <source>
        <dbReference type="ARBA" id="ARBA00022692"/>
    </source>
</evidence>
<evidence type="ECO:0000256" key="1">
    <source>
        <dbReference type="ARBA" id="ARBA00022452"/>
    </source>
</evidence>
<protein>
    <submittedName>
        <fullName evidence="8">Hemolysin activation/secretion protein</fullName>
    </submittedName>
</protein>
<evidence type="ECO:0000259" key="6">
    <source>
        <dbReference type="Pfam" id="PF03865"/>
    </source>
</evidence>
<feature type="domain" description="Haemolysin activator HlyB C-terminal" evidence="6">
    <location>
        <begin position="211"/>
        <end position="503"/>
    </location>
</feature>
<dbReference type="InterPro" id="IPR005565">
    <property type="entry name" value="Hemolysn_activator_HlyB_C"/>
</dbReference>
<evidence type="ECO:0000256" key="4">
    <source>
        <dbReference type="SAM" id="MobiDB-lite"/>
    </source>
</evidence>
<comment type="caution">
    <text evidence="8">The sequence shown here is derived from an EMBL/GenBank/DDBJ whole genome shotgun (WGS) entry which is preliminary data.</text>
</comment>
<dbReference type="Pfam" id="PF03865">
    <property type="entry name" value="ShlB"/>
    <property type="match status" value="1"/>
</dbReference>
<gene>
    <name evidence="8" type="ORF">EV671_101377</name>
</gene>
<dbReference type="AlphaFoldDB" id="A0A4R3UYU4"/>
<feature type="region of interest" description="Disordered" evidence="4">
    <location>
        <begin position="27"/>
        <end position="65"/>
    </location>
</feature>
<dbReference type="OrthoDB" id="572300at2"/>
<dbReference type="InterPro" id="IPR051544">
    <property type="entry name" value="TPS_OM_transporter"/>
</dbReference>
<dbReference type="Pfam" id="PF08479">
    <property type="entry name" value="POTRA_2"/>
    <property type="match status" value="1"/>
</dbReference>
<dbReference type="GO" id="GO:0098046">
    <property type="term" value="C:type V protein secretion system complex"/>
    <property type="evidence" value="ECO:0007669"/>
    <property type="project" value="TreeGrafter"/>
</dbReference>
<dbReference type="GO" id="GO:0008320">
    <property type="term" value="F:protein transmembrane transporter activity"/>
    <property type="evidence" value="ECO:0007669"/>
    <property type="project" value="TreeGrafter"/>
</dbReference>
<keyword evidence="5" id="KW-0732">Signal</keyword>
<dbReference type="Gene3D" id="3.10.20.310">
    <property type="entry name" value="membrane protein fhac"/>
    <property type="match status" value="1"/>
</dbReference>
<keyword evidence="1" id="KW-0472">Membrane</keyword>
<dbReference type="InterPro" id="IPR013686">
    <property type="entry name" value="Polypept-transport_assoc_ShlB"/>
</dbReference>
<reference evidence="8 9" key="1">
    <citation type="submission" date="2019-03" db="EMBL/GenBank/DDBJ databases">
        <title>Genomic Encyclopedia of Type Strains, Phase IV (KMG-IV): sequencing the most valuable type-strain genomes for metagenomic binning, comparative biology and taxonomic classification.</title>
        <authorList>
            <person name="Goeker M."/>
        </authorList>
    </citation>
    <scope>NUCLEOTIDE SEQUENCE [LARGE SCALE GENOMIC DNA]</scope>
    <source>
        <strain evidence="8 9">DSM 654</strain>
    </source>
</reference>
<sequence>MKTARRIGRALFAIGLSMSLILARAQTTPPPGTVPTPGELAPKPQAPRSVDMPRPPPPRELGKPADDLRIDIESFSVADDAPPELRASLARLTAPFVGKARSFEDLANAAAEVTRFLQSELGYYLGYAYIPEQKTVGGVVRIAVLEGRLDEVRLNWSEGLPVRREVVQAYLDELVPGSILKVRDVERAVFLVNDLRGITAQVEVQAGSKPGTATLVVTPRADATWTARADLDTNGSRFLGRFRLTGLATMNSPFGRGDGLTGNVLTSTTRGLYFGLVNYTTPVGSRGFKLGASLSAVRYQLDKEAFPLNLSGDAVTLTGFGLYPVIRSRNLNLFSLLSVEHKQFSDKSAATLPINKSSDTLALGGNGDFRDSLLSGGVNTYEFSAVTGRLKFAVQQPGQDPANFSKLTAGFTRLQNIITNRLLAYLAVRGQVGLKNLDTTEQFRLGGPDGVRAFAPGEGTGDSGFIGSLELRFLPPESIFGRIGRESVVSLFYDVGRIKYRKDPSAQIQQDETFVNSAMLGGAGIAATWVRPGEFALRLSVASRTQGTPKSDTKGGSTRAYAQLTYFIR</sequence>
<organism evidence="8 9">
    <name type="scientific">Roseateles saccharophilus</name>
    <name type="common">Pseudomonas saccharophila</name>
    <dbReference type="NCBI Taxonomy" id="304"/>
    <lineage>
        <taxon>Bacteria</taxon>
        <taxon>Pseudomonadati</taxon>
        <taxon>Pseudomonadota</taxon>
        <taxon>Betaproteobacteria</taxon>
        <taxon>Burkholderiales</taxon>
        <taxon>Sphaerotilaceae</taxon>
        <taxon>Roseateles</taxon>
    </lineage>
</organism>
<keyword evidence="1" id="KW-1134">Transmembrane beta strand</keyword>
<dbReference type="PANTHER" id="PTHR34597:SF1">
    <property type="entry name" value="HEME_HEMOPEXIN TRANSPORTER PROTEIN HUXB"/>
    <property type="match status" value="1"/>
</dbReference>
<evidence type="ECO:0000313" key="9">
    <source>
        <dbReference type="Proteomes" id="UP000295110"/>
    </source>
</evidence>
<name>A0A4R3UYU4_ROSSA</name>
<evidence type="ECO:0000259" key="7">
    <source>
        <dbReference type="Pfam" id="PF08479"/>
    </source>
</evidence>
<feature type="signal peptide" evidence="5">
    <location>
        <begin position="1"/>
        <end position="25"/>
    </location>
</feature>
<keyword evidence="2" id="KW-0812">Transmembrane</keyword>
<dbReference type="PANTHER" id="PTHR34597">
    <property type="entry name" value="SLR1661 PROTEIN"/>
    <property type="match status" value="1"/>
</dbReference>
<dbReference type="EMBL" id="SMBU01000013">
    <property type="protein sequence ID" value="TCU96310.1"/>
    <property type="molecule type" value="Genomic_DNA"/>
</dbReference>
<evidence type="ECO:0000313" key="8">
    <source>
        <dbReference type="EMBL" id="TCU96310.1"/>
    </source>
</evidence>
<evidence type="ECO:0000256" key="5">
    <source>
        <dbReference type="SAM" id="SignalP"/>
    </source>
</evidence>
<feature type="domain" description="Polypeptide-transport-associated ShlB-type" evidence="7">
    <location>
        <begin position="87"/>
        <end position="147"/>
    </location>
</feature>
<keyword evidence="3" id="KW-0998">Cell outer membrane</keyword>
<keyword evidence="9" id="KW-1185">Reference proteome</keyword>